<evidence type="ECO:0000313" key="3">
    <source>
        <dbReference type="EMBL" id="EPE09182.1"/>
    </source>
</evidence>
<evidence type="ECO:0000259" key="2">
    <source>
        <dbReference type="Pfam" id="PF23868"/>
    </source>
</evidence>
<organism evidence="3 4">
    <name type="scientific">Ophiostoma piceae (strain UAMH 11346)</name>
    <name type="common">Sap stain fungus</name>
    <dbReference type="NCBI Taxonomy" id="1262450"/>
    <lineage>
        <taxon>Eukaryota</taxon>
        <taxon>Fungi</taxon>
        <taxon>Dikarya</taxon>
        <taxon>Ascomycota</taxon>
        <taxon>Pezizomycotina</taxon>
        <taxon>Sordariomycetes</taxon>
        <taxon>Sordariomycetidae</taxon>
        <taxon>Ophiostomatales</taxon>
        <taxon>Ophiostomataceae</taxon>
        <taxon>Ophiostoma</taxon>
    </lineage>
</organism>
<dbReference type="OMA" id="WAERAHT"/>
<dbReference type="PANTHER" id="PTHR38644">
    <property type="entry name" value="EXPRESSED PROTEIN"/>
    <property type="match status" value="1"/>
</dbReference>
<dbReference type="AlphaFoldDB" id="S3C8L6"/>
<dbReference type="PANTHER" id="PTHR38644:SF1">
    <property type="entry name" value="EXPRESSED PROTEIN"/>
    <property type="match status" value="1"/>
</dbReference>
<dbReference type="eggNOG" id="ENOG502RY8K">
    <property type="taxonomic scope" value="Eukaryota"/>
</dbReference>
<feature type="domain" description="Mmc1 C-terminal" evidence="2">
    <location>
        <begin position="399"/>
        <end position="615"/>
    </location>
</feature>
<evidence type="ECO:0000313" key="4">
    <source>
        <dbReference type="Proteomes" id="UP000016923"/>
    </source>
</evidence>
<keyword evidence="4" id="KW-1185">Reference proteome</keyword>
<accession>S3C8L6</accession>
<dbReference type="Proteomes" id="UP000016923">
    <property type="component" value="Unassembled WGS sequence"/>
</dbReference>
<dbReference type="Pfam" id="PF23867">
    <property type="entry name" value="Mmc1_N"/>
    <property type="match status" value="1"/>
</dbReference>
<dbReference type="VEuPathDB" id="FungiDB:F503_06958"/>
<feature type="compositionally biased region" description="Polar residues" evidence="1">
    <location>
        <begin position="13"/>
        <end position="24"/>
    </location>
</feature>
<dbReference type="InterPro" id="IPR056196">
    <property type="entry name" value="Mmc1_C"/>
</dbReference>
<reference evidence="3 4" key="1">
    <citation type="journal article" date="2013" name="BMC Genomics">
        <title>The genome and transcriptome of the pine saprophyte Ophiostoma piceae, and a comparison with the bark beetle-associated pine pathogen Grosmannia clavigera.</title>
        <authorList>
            <person name="Haridas S."/>
            <person name="Wang Y."/>
            <person name="Lim L."/>
            <person name="Massoumi Alamouti S."/>
            <person name="Jackman S."/>
            <person name="Docking R."/>
            <person name="Robertson G."/>
            <person name="Birol I."/>
            <person name="Bohlmann J."/>
            <person name="Breuil C."/>
        </authorList>
    </citation>
    <scope>NUCLEOTIDE SEQUENCE [LARGE SCALE GENOMIC DNA]</scope>
    <source>
        <strain evidence="3 4">UAMH 11346</strain>
    </source>
</reference>
<proteinExistence type="predicted"/>
<feature type="region of interest" description="Disordered" evidence="1">
    <location>
        <begin position="1"/>
        <end position="24"/>
    </location>
</feature>
<dbReference type="EMBL" id="KE148147">
    <property type="protein sequence ID" value="EPE09182.1"/>
    <property type="molecule type" value="Genomic_DNA"/>
</dbReference>
<dbReference type="STRING" id="1262450.S3C8L6"/>
<gene>
    <name evidence="3" type="ORF">F503_06958</name>
</gene>
<name>S3C8L6_OPHP1</name>
<sequence>MPPRLRLRPSPLGTSQALLSSRTRIQSRPPACLFCSLRPTSSERPPRSFQRRASTVATTTQPTLNRTSHSPPPRPDAQTPVFSSRQLSSSPSCTELASTLRALQQHAGIVDPRFQLAVQSLQQLEGQGPVRVAVWGLGNGAGRSAKELLRLVLADPLQDEQPWEQQLVNHDPKTPLIVRVVDGKPGNSYQPAPTIHTPQVQFSAPANAKSNGGQELAEIEVSSPVLKGSQLEFLVLEKAVDTGHEDLLVPALEGESPTPVHQALVVADGIMGAATIGNAVRSDAVKGAINISLPESETPATKSGLPFFTFDPPTSNKAIALFRTSVANAKAYETLWLRGGVSDVTHWLRDSAVSQDGVKPAVRALVKSVLEAARRDIAGQAVQTVATVTAGKAEFNTLENGLASWSENAHAELQSQLDVAFSGRRWRKLGWWKLFWRADDVSMLSSGLVTQQFLPQAEQDVVYLAGRIAEAGQRTVGKTVTYSAPVIADDAKKAAALSSPLPPTAWPTHISFTRRYLIDETVPALQALADRLVVQTVGSSGMTAAVAALTFLSGGGAGVLAGEGLWVGTGVFGAGSLYEAGAVLGLGLVWSLRRLQMRWETAREFWEGEVREEGRKVVRAVEASVATALDGARTAQQALSPDEAVRRRLNEARALVDQAEEQLSRLK</sequence>
<feature type="region of interest" description="Disordered" evidence="1">
    <location>
        <begin position="36"/>
        <end position="89"/>
    </location>
</feature>
<protein>
    <recommendedName>
        <fullName evidence="2">Mmc1 C-terminal domain-containing protein</fullName>
    </recommendedName>
</protein>
<evidence type="ECO:0000256" key="1">
    <source>
        <dbReference type="SAM" id="MobiDB-lite"/>
    </source>
</evidence>
<dbReference type="Pfam" id="PF23868">
    <property type="entry name" value="Mmc1_C"/>
    <property type="match status" value="1"/>
</dbReference>
<dbReference type="HOGENOM" id="CLU_023613_1_0_1"/>
<feature type="compositionally biased region" description="Polar residues" evidence="1">
    <location>
        <begin position="80"/>
        <end position="89"/>
    </location>
</feature>
<dbReference type="OrthoDB" id="5319015at2759"/>
<feature type="compositionally biased region" description="Polar residues" evidence="1">
    <location>
        <begin position="51"/>
        <end position="69"/>
    </location>
</feature>